<evidence type="ECO:0000313" key="2">
    <source>
        <dbReference type="EMBL" id="KTD76381.1"/>
    </source>
</evidence>
<feature type="transmembrane region" description="Helical" evidence="1">
    <location>
        <begin position="147"/>
        <end position="167"/>
    </location>
</feature>
<accession>A0A0W1A4U5</accession>
<dbReference type="InterPro" id="IPR003744">
    <property type="entry name" value="YhhQ"/>
</dbReference>
<name>A0A0W1A4U5_9GAMM</name>
<feature type="transmembrane region" description="Helical" evidence="1">
    <location>
        <begin position="115"/>
        <end position="135"/>
    </location>
</feature>
<keyword evidence="1" id="KW-0812">Transmembrane</keyword>
<dbReference type="EMBL" id="LNZB01000051">
    <property type="protein sequence ID" value="KTD76381.1"/>
    <property type="molecule type" value="Genomic_DNA"/>
</dbReference>
<keyword evidence="1" id="KW-1133">Transmembrane helix</keyword>
<dbReference type="PATRIC" id="fig|66969.6.peg.2290"/>
<protein>
    <recommendedName>
        <fullName evidence="4">VUT family protein</fullName>
    </recommendedName>
</protein>
<dbReference type="Proteomes" id="UP000054729">
    <property type="component" value="Unassembled WGS sequence"/>
</dbReference>
<gene>
    <name evidence="2" type="ORF">Lwal_2103</name>
</gene>
<proteinExistence type="predicted"/>
<dbReference type="RefSeq" id="WP_058480744.1">
    <property type="nucleotide sequence ID" value="NZ_CAAAIQ010000011.1"/>
</dbReference>
<feature type="transmembrane region" description="Helical" evidence="1">
    <location>
        <begin position="71"/>
        <end position="95"/>
    </location>
</feature>
<feature type="transmembrane region" description="Helical" evidence="1">
    <location>
        <begin position="38"/>
        <end position="59"/>
    </location>
</feature>
<feature type="transmembrane region" description="Helical" evidence="1">
    <location>
        <begin position="394"/>
        <end position="413"/>
    </location>
</feature>
<feature type="transmembrane region" description="Helical" evidence="1">
    <location>
        <begin position="324"/>
        <end position="345"/>
    </location>
</feature>
<sequence length="427" mass="48722">MKQIISSRQSQGFLPLAVSMMTCLIVLINVSFKIISLGGMVFAANSLIGPLIASLFLVALNTCTFKEQRHLLNLCLITLYLFCVGVYVLVNLPASEYMHDSPVYQIIFEEIPKKFFATTLSFALSFYLPHLLFFSKTNSERCTPKNSLLLFLLGGLSFFCVDFYFLFSGPHAHSFKQVFIDSLMIASLLVLLIGVIYLAFFLEFNQFFKNSSLSDQSEGFFPTYQYFLCIAVAVMLISLACEYRIVSINKDHILSASCIFFPIPIIISSIIGEYWGYRPNIKLALTMVVAQLTFDLFLMGLVTLPSPPFFNLNPFYSYIMPRRLTAGGLTLFITFFSNAWLIQYLKDPKWGINRPLRLLIANVCANSLLCLVDYSLLYGGIYPYEQIFNLVMNVWQYKLIMTIVLLPFVLWVCKSLERKEALIWQSE</sequence>
<feature type="transmembrane region" description="Helical" evidence="1">
    <location>
        <begin position="179"/>
        <end position="202"/>
    </location>
</feature>
<comment type="caution">
    <text evidence="2">The sequence shown here is derived from an EMBL/GenBank/DDBJ whole genome shotgun (WGS) entry which is preliminary data.</text>
</comment>
<feature type="transmembrane region" description="Helical" evidence="1">
    <location>
        <begin position="12"/>
        <end position="32"/>
    </location>
</feature>
<dbReference type="AlphaFoldDB" id="A0A0W1A4U5"/>
<organism evidence="2 3">
    <name type="scientific">Legionella waltersii</name>
    <dbReference type="NCBI Taxonomy" id="66969"/>
    <lineage>
        <taxon>Bacteria</taxon>
        <taxon>Pseudomonadati</taxon>
        <taxon>Pseudomonadota</taxon>
        <taxon>Gammaproteobacteria</taxon>
        <taxon>Legionellales</taxon>
        <taxon>Legionellaceae</taxon>
        <taxon>Legionella</taxon>
    </lineage>
</organism>
<evidence type="ECO:0000313" key="3">
    <source>
        <dbReference type="Proteomes" id="UP000054729"/>
    </source>
</evidence>
<feature type="transmembrane region" description="Helical" evidence="1">
    <location>
        <begin position="357"/>
        <end position="382"/>
    </location>
</feature>
<evidence type="ECO:0008006" key="4">
    <source>
        <dbReference type="Google" id="ProtNLM"/>
    </source>
</evidence>
<keyword evidence="3" id="KW-1185">Reference proteome</keyword>
<dbReference type="STRING" id="66969.Lwal_2103"/>
<reference evidence="2 3" key="1">
    <citation type="submission" date="2015-11" db="EMBL/GenBank/DDBJ databases">
        <title>Genomic analysis of 38 Legionella species identifies large and diverse effector repertoires.</title>
        <authorList>
            <person name="Burstein D."/>
            <person name="Amaro F."/>
            <person name="Zusman T."/>
            <person name="Lifshitz Z."/>
            <person name="Cohen O."/>
            <person name="Gilbert J.A."/>
            <person name="Pupko T."/>
            <person name="Shuman H.A."/>
            <person name="Segal G."/>
        </authorList>
    </citation>
    <scope>NUCLEOTIDE SEQUENCE [LARGE SCALE GENOMIC DNA]</scope>
    <source>
        <strain evidence="2 3">ATCC 51914</strain>
    </source>
</reference>
<dbReference type="Pfam" id="PF02592">
    <property type="entry name" value="Vut_1"/>
    <property type="match status" value="1"/>
</dbReference>
<evidence type="ECO:0000256" key="1">
    <source>
        <dbReference type="SAM" id="Phobius"/>
    </source>
</evidence>
<feature type="transmembrane region" description="Helical" evidence="1">
    <location>
        <begin position="223"/>
        <end position="246"/>
    </location>
</feature>
<dbReference type="OrthoDB" id="5632775at2"/>
<feature type="transmembrane region" description="Helical" evidence="1">
    <location>
        <begin position="283"/>
        <end position="304"/>
    </location>
</feature>
<keyword evidence="1" id="KW-0472">Membrane</keyword>
<feature type="transmembrane region" description="Helical" evidence="1">
    <location>
        <begin position="252"/>
        <end position="271"/>
    </location>
</feature>